<comment type="similarity">
    <text evidence="1">Belongs to the transglycosylase Slt family.</text>
</comment>
<feature type="domain" description="Transglycosylase SLT" evidence="3">
    <location>
        <begin position="365"/>
        <end position="474"/>
    </location>
</feature>
<evidence type="ECO:0000313" key="4">
    <source>
        <dbReference type="EMBL" id="AFI92623.1"/>
    </source>
</evidence>
<dbReference type="PANTHER" id="PTHR37423">
    <property type="entry name" value="SOLUBLE LYTIC MUREIN TRANSGLYCOSYLASE-RELATED"/>
    <property type="match status" value="1"/>
</dbReference>
<reference evidence="7" key="3">
    <citation type="submission" date="2023-07" db="EMBL/GenBank/DDBJ databases">
        <title>Identification of Pectobacterium versatile causing blackleg of potato from New York State with a whole genome sequencing approach.</title>
        <authorList>
            <person name="Ma X."/>
            <person name="Swingle B."/>
        </authorList>
    </citation>
    <scope>NUCLEOTIDE SEQUENCE [LARGE SCALE GENOMIC DNA]</scope>
    <source>
        <strain evidence="7">NY1588A</strain>
    </source>
</reference>
<reference evidence="4" key="2">
    <citation type="submission" date="2012-03" db="EMBL/GenBank/DDBJ databases">
        <authorList>
            <person name="Koskinen P."/>
            <person name="Laine P."/>
            <person name="Niemi O."/>
            <person name="Nykyri J."/>
            <person name="Harjunpaa H."/>
            <person name="Auvinen P."/>
            <person name="Paulin L."/>
            <person name="Pirhonen M."/>
            <person name="Palva T."/>
            <person name="Holm L."/>
        </authorList>
    </citation>
    <scope>NUCLEOTIDE SEQUENCE</scope>
    <source>
        <strain evidence="4">SCC3193</strain>
    </source>
</reference>
<dbReference type="KEGG" id="pec:W5S_4577"/>
<dbReference type="PANTHER" id="PTHR37423:SF2">
    <property type="entry name" value="MEMBRANE-BOUND LYTIC MUREIN TRANSGLYCOSYLASE C"/>
    <property type="match status" value="1"/>
</dbReference>
<dbReference type="Pfam" id="PF01464">
    <property type="entry name" value="SLT"/>
    <property type="match status" value="1"/>
</dbReference>
<evidence type="ECO:0000313" key="7">
    <source>
        <dbReference type="Proteomes" id="UP001194579"/>
    </source>
</evidence>
<evidence type="ECO:0000259" key="3">
    <source>
        <dbReference type="Pfam" id="PF01464"/>
    </source>
</evidence>
<dbReference type="InterPro" id="IPR008258">
    <property type="entry name" value="Transglycosylase_SLT_dom_1"/>
</dbReference>
<dbReference type="SUPFAM" id="SSF53955">
    <property type="entry name" value="Lysozyme-like"/>
    <property type="match status" value="1"/>
</dbReference>
<evidence type="ECO:0000313" key="5">
    <source>
        <dbReference type="EMBL" id="MBI0556159.1"/>
    </source>
</evidence>
<dbReference type="CDD" id="cd00254">
    <property type="entry name" value="LT-like"/>
    <property type="match status" value="1"/>
</dbReference>
<dbReference type="Proteomes" id="UP000008044">
    <property type="component" value="Chromosome"/>
</dbReference>
<gene>
    <name evidence="4" type="ordered locus">W5S_4577</name>
    <name evidence="5" type="ORF">F6Q06_16935</name>
</gene>
<sequence length="566" mass="61167">MAETIDSLLVSLGLDVDKKSFKEATDALKGVKDTALLLFSAAGGITGLNAMTAGFSRMVTDLEAFSKHANIARNDVLRLGYAMEQAGGKRTSANSLIDKANSWALTATYGTFSDKAFMNNAGVNPHDLQGKDSVEVIKTMADYYNQAAASGFDGLQNFREGMNINEDDEKLFRMGRAGIDRYFAEFNKRSTGVSDDDVKIGTEYRTAVTDLATNMMDLNNSIGALLTPEITKLIQKTDEWLLANKTDIVSSIRESLPYIKGIAAGVAVLAAAKTTKALGIPGLHKLGLPVAAAVTAEPFIDGALNGIFGESEYFQNIRTAQSWGDFGQALLGNGKGRYDNGRWTSPYDKPASSAAMPRSGEQSLFSSLEGKYGLPPGVLNGLYQAESSGGKNLISPKGALGSFQFMPGTAKDMGLYGSDVFNLEKSADAAARYMRQLMDRHNGNLPKALASYNWGMGNVDEYGMNAMPAETRKYIGKVTGHMPTSPTFNELMAPYNTPPSYPRSRSNYNDDDGEYGRGSRSSRPVTISNQITISGVAGVEETERAVRRVMDEQSREYVELTKDDGR</sequence>
<reference evidence="4 6" key="1">
    <citation type="journal article" date="2012" name="J. Bacteriol.">
        <title>Genome sequence of Pectobacterium sp. strain SCC3193.</title>
        <authorList>
            <person name="Koskinen J.P."/>
            <person name="Laine P."/>
            <person name="Niemi O."/>
            <person name="Nykyri J."/>
            <person name="Harjunpaa H."/>
            <person name="Auvinen P."/>
            <person name="Paulin L."/>
            <person name="Pirhonen M."/>
            <person name="Palva T."/>
            <person name="Holm L."/>
        </authorList>
    </citation>
    <scope>NUCLEOTIDE SEQUENCE [LARGE SCALE GENOMIC DNA]</scope>
    <source>
        <strain evidence="4 6">SCC3193</strain>
    </source>
</reference>
<name>A0A0H3I9G2_PECPM</name>
<dbReference type="InterPro" id="IPR023346">
    <property type="entry name" value="Lysozyme-like_dom_sf"/>
</dbReference>
<protein>
    <submittedName>
        <fullName evidence="5">Lytic transglycosylase domain-containing protein</fullName>
    </submittedName>
</protein>
<dbReference type="AlphaFoldDB" id="A0A0H3I9G2"/>
<dbReference type="PATRIC" id="fig|1166016.3.peg.4641"/>
<organism evidence="4 6">
    <name type="scientific">Pectobacterium parmentieri</name>
    <dbReference type="NCBI Taxonomy" id="1905730"/>
    <lineage>
        <taxon>Bacteria</taxon>
        <taxon>Pseudomonadati</taxon>
        <taxon>Pseudomonadota</taxon>
        <taxon>Gammaproteobacteria</taxon>
        <taxon>Enterobacterales</taxon>
        <taxon>Pectobacteriaceae</taxon>
        <taxon>Pectobacterium</taxon>
    </lineage>
</organism>
<dbReference type="eggNOG" id="COG0741">
    <property type="taxonomic scope" value="Bacteria"/>
</dbReference>
<evidence type="ECO:0000256" key="1">
    <source>
        <dbReference type="ARBA" id="ARBA00007734"/>
    </source>
</evidence>
<dbReference type="Gene3D" id="1.10.530.10">
    <property type="match status" value="1"/>
</dbReference>
<reference evidence="5" key="4">
    <citation type="submission" date="2024-05" db="EMBL/GenBank/DDBJ databases">
        <title>Identification of Pectobacterium versatile causing blackleg of potato from New York State with a whole genome sequencing approach.</title>
        <authorList>
            <person name="Ma X."/>
            <person name="Swingle B."/>
        </authorList>
    </citation>
    <scope>NUCLEOTIDE SEQUENCE</scope>
    <source>
        <strain evidence="5">NY1588A</strain>
    </source>
</reference>
<dbReference type="STRING" id="1905730.W5S_4577"/>
<feature type="region of interest" description="Disordered" evidence="2">
    <location>
        <begin position="494"/>
        <end position="527"/>
    </location>
</feature>
<proteinExistence type="inferred from homology"/>
<evidence type="ECO:0000313" key="6">
    <source>
        <dbReference type="Proteomes" id="UP000008044"/>
    </source>
</evidence>
<dbReference type="EMBL" id="CP003415">
    <property type="protein sequence ID" value="AFI92623.1"/>
    <property type="molecule type" value="Genomic_DNA"/>
</dbReference>
<dbReference type="HOGENOM" id="CLU_469973_0_0_6"/>
<dbReference type="RefSeq" id="WP_014701996.1">
    <property type="nucleotide sequence ID" value="NC_017845.1"/>
</dbReference>
<keyword evidence="7" id="KW-1185">Reference proteome</keyword>
<dbReference type="Proteomes" id="UP001194579">
    <property type="component" value="Unassembled WGS sequence"/>
</dbReference>
<dbReference type="EMBL" id="WABS01000037">
    <property type="protein sequence ID" value="MBI0556159.1"/>
    <property type="molecule type" value="Genomic_DNA"/>
</dbReference>
<accession>A0A0H3I9G2</accession>
<evidence type="ECO:0000256" key="2">
    <source>
        <dbReference type="SAM" id="MobiDB-lite"/>
    </source>
</evidence>